<dbReference type="Proteomes" id="UP001190700">
    <property type="component" value="Unassembled WGS sequence"/>
</dbReference>
<dbReference type="GO" id="GO:0004402">
    <property type="term" value="F:histone acetyltransferase activity"/>
    <property type="evidence" value="ECO:0007669"/>
    <property type="project" value="InterPro"/>
</dbReference>
<evidence type="ECO:0000256" key="1">
    <source>
        <dbReference type="SAM" id="Coils"/>
    </source>
</evidence>
<keyword evidence="4" id="KW-1185">Reference proteome</keyword>
<name>A0AAE0KPT5_9CHLO</name>
<dbReference type="InterPro" id="IPR009464">
    <property type="entry name" value="PCAF_N"/>
</dbReference>
<reference evidence="3 4" key="1">
    <citation type="journal article" date="2015" name="Genome Biol. Evol.">
        <title>Comparative Genomics of a Bacterivorous Green Alga Reveals Evolutionary Causalities and Consequences of Phago-Mixotrophic Mode of Nutrition.</title>
        <authorList>
            <person name="Burns J.A."/>
            <person name="Paasch A."/>
            <person name="Narechania A."/>
            <person name="Kim E."/>
        </authorList>
    </citation>
    <scope>NUCLEOTIDE SEQUENCE [LARGE SCALE GENOMIC DNA]</scope>
    <source>
        <strain evidence="3 4">PLY_AMNH</strain>
    </source>
</reference>
<protein>
    <recommendedName>
        <fullName evidence="2">PCAF N-terminal domain-containing protein</fullName>
    </recommendedName>
</protein>
<evidence type="ECO:0000259" key="2">
    <source>
        <dbReference type="Pfam" id="PF06466"/>
    </source>
</evidence>
<feature type="coiled-coil region" evidence="1">
    <location>
        <begin position="170"/>
        <end position="197"/>
    </location>
</feature>
<accession>A0AAE0KPT5</accession>
<proteinExistence type="predicted"/>
<evidence type="ECO:0000313" key="4">
    <source>
        <dbReference type="Proteomes" id="UP001190700"/>
    </source>
</evidence>
<sequence length="221" mass="25035">MIIEESQDVDHSEIIEKVMGEEPKIASALKNFCSMKLADGDQDQAARTMKMARALSLAINAHILPQPPQWGLLHPQGENQTAIDRLSQIAVYKVLFKMRQMLSSRENAKATQLFGRTLLEFVLSDVRASVESSVPDGEREQLSSFLDAFQLELEKVDSLVWCRDFNAEIEKRHAQRREEAKQRANKEEEQQVQYMRDQIGALVRDARNDGYEGNTSGAGLE</sequence>
<organism evidence="3 4">
    <name type="scientific">Cymbomonas tetramitiformis</name>
    <dbReference type="NCBI Taxonomy" id="36881"/>
    <lineage>
        <taxon>Eukaryota</taxon>
        <taxon>Viridiplantae</taxon>
        <taxon>Chlorophyta</taxon>
        <taxon>Pyramimonadophyceae</taxon>
        <taxon>Pyramimonadales</taxon>
        <taxon>Pyramimonadaceae</taxon>
        <taxon>Cymbomonas</taxon>
    </lineage>
</organism>
<comment type="caution">
    <text evidence="3">The sequence shown here is derived from an EMBL/GenBank/DDBJ whole genome shotgun (WGS) entry which is preliminary data.</text>
</comment>
<dbReference type="EMBL" id="LGRX02021829">
    <property type="protein sequence ID" value="KAK3256262.1"/>
    <property type="molecule type" value="Genomic_DNA"/>
</dbReference>
<dbReference type="GO" id="GO:0006355">
    <property type="term" value="P:regulation of DNA-templated transcription"/>
    <property type="evidence" value="ECO:0007669"/>
    <property type="project" value="InterPro"/>
</dbReference>
<keyword evidence="1" id="KW-0175">Coiled coil</keyword>
<feature type="domain" description="PCAF N-terminal" evidence="2">
    <location>
        <begin position="20"/>
        <end position="128"/>
    </location>
</feature>
<dbReference type="AlphaFoldDB" id="A0AAE0KPT5"/>
<dbReference type="Pfam" id="PF06466">
    <property type="entry name" value="PCAF_N"/>
    <property type="match status" value="1"/>
</dbReference>
<dbReference type="GO" id="GO:0005634">
    <property type="term" value="C:nucleus"/>
    <property type="evidence" value="ECO:0007669"/>
    <property type="project" value="InterPro"/>
</dbReference>
<gene>
    <name evidence="3" type="ORF">CYMTET_34595</name>
</gene>
<evidence type="ECO:0000313" key="3">
    <source>
        <dbReference type="EMBL" id="KAK3256262.1"/>
    </source>
</evidence>